<gene>
    <name evidence="1" type="ORF">LAQU0_S04e02080g</name>
</gene>
<reference evidence="2" key="1">
    <citation type="submission" date="2015-10" db="EMBL/GenBank/DDBJ databases">
        <authorList>
            <person name="Devillers H."/>
        </authorList>
    </citation>
    <scope>NUCLEOTIDE SEQUENCE [LARGE SCALE GENOMIC DNA]</scope>
</reference>
<accession>A0A0N7MLB8</accession>
<dbReference type="OrthoDB" id="4067856at2759"/>
<evidence type="ECO:0000313" key="2">
    <source>
        <dbReference type="Proteomes" id="UP000236544"/>
    </source>
</evidence>
<keyword evidence="2" id="KW-1185">Reference proteome</keyword>
<protein>
    <submittedName>
        <fullName evidence="1">LAQU0S04e02080g1_1</fullName>
    </submittedName>
</protein>
<dbReference type="Proteomes" id="UP000236544">
    <property type="component" value="Unassembled WGS sequence"/>
</dbReference>
<dbReference type="AlphaFoldDB" id="A0A0N7MLB8"/>
<evidence type="ECO:0000313" key="1">
    <source>
        <dbReference type="EMBL" id="CUS21844.1"/>
    </source>
</evidence>
<name>A0A0N7MLB8_9SACH</name>
<dbReference type="EMBL" id="LN890563">
    <property type="protein sequence ID" value="CUS21844.1"/>
    <property type="molecule type" value="Genomic_DNA"/>
</dbReference>
<organism evidence="1 2">
    <name type="scientific">Lachancea quebecensis</name>
    <dbReference type="NCBI Taxonomy" id="1654605"/>
    <lineage>
        <taxon>Eukaryota</taxon>
        <taxon>Fungi</taxon>
        <taxon>Dikarya</taxon>
        <taxon>Ascomycota</taxon>
        <taxon>Saccharomycotina</taxon>
        <taxon>Saccharomycetes</taxon>
        <taxon>Saccharomycetales</taxon>
        <taxon>Saccharomycetaceae</taxon>
        <taxon>Lachancea</taxon>
    </lineage>
</organism>
<proteinExistence type="predicted"/>
<sequence length="248" mass="27683">MSYNEYAKFVSDEAERISKLPKVQLPPVAGLDPEASHTLATALQHALDLHRKEVFSTHNQDAVLAQIVSKEQASLRDELQRVMTLVGDLPREQVGSDLVDLQSGGDSGFVSLERLLDDIEKLPRVSLIDEEDSEGEPLLREYNALRHALGGKALAIREAQRFLPELMRQTRSWQQLQAAVEDVYGAENADAYFQKYESNVATQAHEACRLAETALKVKGALPPDQVESLRRIVSMLKAMPRNRKGKVD</sequence>